<reference evidence="3" key="1">
    <citation type="submission" date="2017-02" db="UniProtKB">
        <authorList>
            <consortium name="WormBaseParasite"/>
        </authorList>
    </citation>
    <scope>IDENTIFICATION</scope>
</reference>
<evidence type="ECO:0000313" key="2">
    <source>
        <dbReference type="Proteomes" id="UP000267027"/>
    </source>
</evidence>
<dbReference type="OrthoDB" id="5872647at2759"/>
<dbReference type="WBParaSite" id="ACOC_0000411301-mRNA-1">
    <property type="protein sequence ID" value="ACOC_0000411301-mRNA-1"/>
    <property type="gene ID" value="ACOC_0000411301"/>
</dbReference>
<keyword evidence="2" id="KW-1185">Reference proteome</keyword>
<name>A0A0R3PID6_ANGCS</name>
<gene>
    <name evidence="1" type="ORF">ACOC_LOCUS4114</name>
</gene>
<organism evidence="3">
    <name type="scientific">Angiostrongylus costaricensis</name>
    <name type="common">Nematode worm</name>
    <dbReference type="NCBI Taxonomy" id="334426"/>
    <lineage>
        <taxon>Eukaryota</taxon>
        <taxon>Metazoa</taxon>
        <taxon>Ecdysozoa</taxon>
        <taxon>Nematoda</taxon>
        <taxon>Chromadorea</taxon>
        <taxon>Rhabditida</taxon>
        <taxon>Rhabditina</taxon>
        <taxon>Rhabditomorpha</taxon>
        <taxon>Strongyloidea</taxon>
        <taxon>Metastrongylidae</taxon>
        <taxon>Angiostrongylus</taxon>
    </lineage>
</organism>
<evidence type="ECO:0000313" key="1">
    <source>
        <dbReference type="EMBL" id="VDM55699.1"/>
    </source>
</evidence>
<dbReference type="AlphaFoldDB" id="A0A0R3PID6"/>
<accession>A0A0R3PID6</accession>
<dbReference type="EMBL" id="UYYA01002074">
    <property type="protein sequence ID" value="VDM55699.1"/>
    <property type="molecule type" value="Genomic_DNA"/>
</dbReference>
<proteinExistence type="predicted"/>
<evidence type="ECO:0000313" key="3">
    <source>
        <dbReference type="WBParaSite" id="ACOC_0000411301-mRNA-1"/>
    </source>
</evidence>
<dbReference type="Proteomes" id="UP000267027">
    <property type="component" value="Unassembled WGS sequence"/>
</dbReference>
<reference evidence="1 2" key="2">
    <citation type="submission" date="2018-11" db="EMBL/GenBank/DDBJ databases">
        <authorList>
            <consortium name="Pathogen Informatics"/>
        </authorList>
    </citation>
    <scope>NUCLEOTIDE SEQUENCE [LARGE SCALE GENOMIC DNA]</scope>
    <source>
        <strain evidence="1 2">Costa Rica</strain>
    </source>
</reference>
<sequence length="96" mass="10968">MTSFTTDHRIRTFRFSNNSSTVQVVWHQGKEDDDVVQLLNPVEDNVSEEIYFEEEGFITSLPVEAVKPTLFQADKYNVTADSVVEGLSVVEMQLIR</sequence>
<protein>
    <submittedName>
        <fullName evidence="3">Alpha-glucosidase</fullName>
    </submittedName>
</protein>